<dbReference type="Pfam" id="PF01266">
    <property type="entry name" value="DAO"/>
    <property type="match status" value="1"/>
</dbReference>
<protein>
    <submittedName>
        <fullName evidence="3">FAD-dependent oxidoreductase</fullName>
    </submittedName>
</protein>
<keyword evidence="1" id="KW-0560">Oxidoreductase</keyword>
<evidence type="ECO:0000259" key="2">
    <source>
        <dbReference type="Pfam" id="PF01266"/>
    </source>
</evidence>
<dbReference type="RefSeq" id="WP_165733720.1">
    <property type="nucleotide sequence ID" value="NZ_CP019336.1"/>
</dbReference>
<evidence type="ECO:0000256" key="1">
    <source>
        <dbReference type="ARBA" id="ARBA00023002"/>
    </source>
</evidence>
<name>A0ABN5FCG5_9FLAO</name>
<dbReference type="InterPro" id="IPR036188">
    <property type="entry name" value="FAD/NAD-bd_sf"/>
</dbReference>
<dbReference type="InterPro" id="IPR006076">
    <property type="entry name" value="FAD-dep_OxRdtase"/>
</dbReference>
<dbReference type="PANTHER" id="PTHR13847:SF289">
    <property type="entry name" value="GLYCINE OXIDASE"/>
    <property type="match status" value="1"/>
</dbReference>
<organism evidence="3 4">
    <name type="scientific">Polaribacter sejongensis</name>
    <dbReference type="NCBI Taxonomy" id="985043"/>
    <lineage>
        <taxon>Bacteria</taxon>
        <taxon>Pseudomonadati</taxon>
        <taxon>Bacteroidota</taxon>
        <taxon>Flavobacteriia</taxon>
        <taxon>Flavobacteriales</taxon>
        <taxon>Flavobacteriaceae</taxon>
    </lineage>
</organism>
<dbReference type="EMBL" id="CP019336">
    <property type="protein sequence ID" value="AUC22065.1"/>
    <property type="molecule type" value="Genomic_DNA"/>
</dbReference>
<keyword evidence="4" id="KW-1185">Reference proteome</keyword>
<accession>A0ABN5FCG5</accession>
<dbReference type="SUPFAM" id="SSF54373">
    <property type="entry name" value="FAD-linked reductases, C-terminal domain"/>
    <property type="match status" value="1"/>
</dbReference>
<dbReference type="Proteomes" id="UP000232721">
    <property type="component" value="Chromosome"/>
</dbReference>
<feature type="domain" description="FAD dependent oxidoreductase" evidence="2">
    <location>
        <begin position="4"/>
        <end position="325"/>
    </location>
</feature>
<proteinExistence type="predicted"/>
<evidence type="ECO:0000313" key="3">
    <source>
        <dbReference type="EMBL" id="AUC22065.1"/>
    </source>
</evidence>
<evidence type="ECO:0000313" key="4">
    <source>
        <dbReference type="Proteomes" id="UP000232721"/>
    </source>
</evidence>
<gene>
    <name evidence="3" type="ORF">BTO15_08135</name>
</gene>
<sequence>MKVDYIIVGLGLAGLAFAEELIAAKKSFVVFEDDSQTSSLVAGGVYNPVILKRFTPVWNAKEQLDVALPFYKRLEEKLNITIDQKFVIKKSFKSVEDQNNWFGALDKPKLTDYLDPKLDPNSYNGVLADFSFGNVNETGRIDTEKLINAYRAYLESENFIRFEQFKHEELKIEEDSLMYKDIEASKIVFCEGFGVVENPYFNYLPINEAKGELLTIHAPELNIDFLLKSTLFVMPLGDNTYKVGATFNWTDKTSDPSEEGKEELVEKLKKVLNVPYTIVSQSAGIRPTVSGRRPLVGIHPDYAQLIVLNGLGTRGVMIAPTVAKNLFNHIYNDESLDEEIDIVRFKHLKDKRK</sequence>
<reference evidence="3 4" key="1">
    <citation type="submission" date="2017-02" db="EMBL/GenBank/DDBJ databases">
        <title>Trade-off between light-utilization and light-protection in marine flavobacteria.</title>
        <authorList>
            <person name="Kumagai Y."/>
            <person name="Yoshizawa S."/>
            <person name="Kogure K."/>
            <person name="Iwasaki W."/>
        </authorList>
    </citation>
    <scope>NUCLEOTIDE SEQUENCE [LARGE SCALE GENOMIC DNA]</scope>
    <source>
        <strain evidence="3 4">KCTC 23670</strain>
    </source>
</reference>
<dbReference type="Gene3D" id="3.30.9.10">
    <property type="entry name" value="D-Amino Acid Oxidase, subunit A, domain 2"/>
    <property type="match status" value="1"/>
</dbReference>
<dbReference type="Gene3D" id="3.50.50.60">
    <property type="entry name" value="FAD/NAD(P)-binding domain"/>
    <property type="match status" value="1"/>
</dbReference>
<dbReference type="PANTHER" id="PTHR13847">
    <property type="entry name" value="SARCOSINE DEHYDROGENASE-RELATED"/>
    <property type="match status" value="1"/>
</dbReference>
<dbReference type="SUPFAM" id="SSF51971">
    <property type="entry name" value="Nucleotide-binding domain"/>
    <property type="match status" value="1"/>
</dbReference>